<evidence type="ECO:0008006" key="4">
    <source>
        <dbReference type="Google" id="ProtNLM"/>
    </source>
</evidence>
<feature type="signal peptide" evidence="1">
    <location>
        <begin position="1"/>
        <end position="24"/>
    </location>
</feature>
<proteinExistence type="predicted"/>
<gene>
    <name evidence="2" type="ORF">ISS97_15195</name>
</gene>
<dbReference type="EMBL" id="JADIKD010000011">
    <property type="protein sequence ID" value="MFK2918619.1"/>
    <property type="molecule type" value="Genomic_DNA"/>
</dbReference>
<accession>A0ABW8KAY3</accession>
<organism evidence="2 3">
    <name type="scientific">Dyella koreensis</name>
    <dbReference type="NCBI Taxonomy" id="311235"/>
    <lineage>
        <taxon>Bacteria</taxon>
        <taxon>Pseudomonadati</taxon>
        <taxon>Pseudomonadota</taxon>
        <taxon>Gammaproteobacteria</taxon>
        <taxon>Lysobacterales</taxon>
        <taxon>Rhodanobacteraceae</taxon>
        <taxon>Dyella</taxon>
    </lineage>
</organism>
<feature type="chain" id="PRO_5046520694" description="MSHA biogenesis protein MshQ" evidence="1">
    <location>
        <begin position="25"/>
        <end position="543"/>
    </location>
</feature>
<sequence>MTTRKISSALIALPLLLMSAMASADGVIANGSFEQPALSAGSFQYSPAGSSWTFGSNGSGGAGISTANSGFTSGAPEVPLGKQVAFLQNQGFVSQQVPYSNNAILTFNATQRVNYGSQQSIQVLVNGVAQSITLGNRTGATSVTSITPPADRYNTYAVKLNMPCGPTGCPSTVTVAIAGTVASGDATAFIDTADITTPSNHAYGLWDPSASLATWRSDYATNTNSPTYGVCLFASATDQTQRACKSPNISYPSSNWYSSSGYAAGGYFWQLAWNDEPYNSATNPSCASGPPDQSLPMVSTFRAAGAYLGIQAITDPFGSNYNNIGFSYGTRGSVANGCIPYQSFGANARHGNGKPIALMDKAGTYRPKLSFYANPAANNNAAAIGCARLVLTLGGFQDNIDRFLFVDLDCLNIPPEPATFYPGISWNWPIKDSSYYPGALSLFIGTTVANSRCGLSLPTMSLTNPGSGGFYSFDIYKLVSCAAAQAPVDYNDGRGPIYPWFGSAQLTQLPDPVIVTRVEWALESQDDSTNANLGVSYSRPNVQ</sequence>
<reference evidence="2 3" key="1">
    <citation type="submission" date="2020-10" db="EMBL/GenBank/DDBJ databases">
        <title>Phylogeny of dyella-like bacteria.</title>
        <authorList>
            <person name="Fu J."/>
        </authorList>
    </citation>
    <scope>NUCLEOTIDE SEQUENCE [LARGE SCALE GENOMIC DNA]</scope>
    <source>
        <strain evidence="2 3">BB4</strain>
    </source>
</reference>
<keyword evidence="3" id="KW-1185">Reference proteome</keyword>
<dbReference type="RefSeq" id="WP_379985571.1">
    <property type="nucleotide sequence ID" value="NZ_JADIKD010000011.1"/>
</dbReference>
<dbReference type="Proteomes" id="UP001620408">
    <property type="component" value="Unassembled WGS sequence"/>
</dbReference>
<evidence type="ECO:0000313" key="3">
    <source>
        <dbReference type="Proteomes" id="UP001620408"/>
    </source>
</evidence>
<protein>
    <recommendedName>
        <fullName evidence="4">MSHA biogenesis protein MshQ</fullName>
    </recommendedName>
</protein>
<evidence type="ECO:0000256" key="1">
    <source>
        <dbReference type="SAM" id="SignalP"/>
    </source>
</evidence>
<name>A0ABW8KAY3_9GAMM</name>
<comment type="caution">
    <text evidence="2">The sequence shown here is derived from an EMBL/GenBank/DDBJ whole genome shotgun (WGS) entry which is preliminary data.</text>
</comment>
<keyword evidence="1" id="KW-0732">Signal</keyword>
<evidence type="ECO:0000313" key="2">
    <source>
        <dbReference type="EMBL" id="MFK2918619.1"/>
    </source>
</evidence>